<evidence type="ECO:0000256" key="1">
    <source>
        <dbReference type="SAM" id="MobiDB-lite"/>
    </source>
</evidence>
<keyword evidence="3" id="KW-1185">Reference proteome</keyword>
<gene>
    <name evidence="2" type="ORF">FNH04_41955</name>
</gene>
<evidence type="ECO:0000313" key="3">
    <source>
        <dbReference type="Proteomes" id="UP000326979"/>
    </source>
</evidence>
<evidence type="ECO:0000313" key="2">
    <source>
        <dbReference type="EMBL" id="MPY46239.1"/>
    </source>
</evidence>
<dbReference type="AlphaFoldDB" id="A0A5N8WG57"/>
<dbReference type="RefSeq" id="WP_152791489.1">
    <property type="nucleotide sequence ID" value="NZ_BAABEQ010000029.1"/>
</dbReference>
<reference evidence="2 3" key="1">
    <citation type="submission" date="2019-07" db="EMBL/GenBank/DDBJ databases">
        <title>New species of Amycolatopsis and Streptomyces.</title>
        <authorList>
            <person name="Duangmal K."/>
            <person name="Teo W.F.A."/>
            <person name="Lipun K."/>
        </authorList>
    </citation>
    <scope>NUCLEOTIDE SEQUENCE [LARGE SCALE GENOMIC DNA]</scope>
    <source>
        <strain evidence="2 3">TISTR 2346</strain>
    </source>
</reference>
<accession>A0A5N8WG57</accession>
<dbReference type="EMBL" id="VJZE01000607">
    <property type="protein sequence ID" value="MPY46239.1"/>
    <property type="molecule type" value="Genomic_DNA"/>
</dbReference>
<name>A0A5N8WG57_9ACTN</name>
<organism evidence="2 3">
    <name type="scientific">Streptomyces phyllanthi</name>
    <dbReference type="NCBI Taxonomy" id="1803180"/>
    <lineage>
        <taxon>Bacteria</taxon>
        <taxon>Bacillati</taxon>
        <taxon>Actinomycetota</taxon>
        <taxon>Actinomycetes</taxon>
        <taxon>Kitasatosporales</taxon>
        <taxon>Streptomycetaceae</taxon>
        <taxon>Streptomyces</taxon>
    </lineage>
</organism>
<protein>
    <submittedName>
        <fullName evidence="2">Uncharacterized protein</fullName>
    </submittedName>
</protein>
<sequence length="100" mass="10972">MTQRLDEDTADKVFAAAVTAHFTSTNLGQTASVWVDGYDYRIIITPNYLAFTDCREGYGGTEFTFASATPQQDRALRAALRGKAAPAPPPTRTTGRDRNR</sequence>
<dbReference type="Proteomes" id="UP000326979">
    <property type="component" value="Unassembled WGS sequence"/>
</dbReference>
<feature type="region of interest" description="Disordered" evidence="1">
    <location>
        <begin position="80"/>
        <end position="100"/>
    </location>
</feature>
<dbReference type="OrthoDB" id="9930834at2"/>
<proteinExistence type="predicted"/>
<comment type="caution">
    <text evidence="2">The sequence shown here is derived from an EMBL/GenBank/DDBJ whole genome shotgun (WGS) entry which is preliminary data.</text>
</comment>